<feature type="region of interest" description="Disordered" evidence="1">
    <location>
        <begin position="57"/>
        <end position="86"/>
    </location>
</feature>
<reference evidence="2 3" key="1">
    <citation type="submission" date="2019-05" db="EMBL/GenBank/DDBJ databases">
        <title>Georgenia *** sp. nov., and Georgenia *** sp. nov., isolated from the intestinal contents of plateau pika (Ochotona curzoniae) in the Qinghai-Tibet plateau of China.</title>
        <authorList>
            <person name="Tian Z."/>
        </authorList>
    </citation>
    <scope>NUCLEOTIDE SEQUENCE [LARGE SCALE GENOMIC DNA]</scope>
    <source>
        <strain evidence="2 3">Z294</strain>
    </source>
</reference>
<keyword evidence="3" id="KW-1185">Reference proteome</keyword>
<gene>
    <name evidence="2" type="ORF">FE251_12415</name>
</gene>
<dbReference type="Proteomes" id="UP000313948">
    <property type="component" value="Chromosome"/>
</dbReference>
<evidence type="ECO:0000313" key="3">
    <source>
        <dbReference type="Proteomes" id="UP000313948"/>
    </source>
</evidence>
<evidence type="ECO:0000256" key="1">
    <source>
        <dbReference type="SAM" id="MobiDB-lite"/>
    </source>
</evidence>
<feature type="region of interest" description="Disordered" evidence="1">
    <location>
        <begin position="1"/>
        <end position="32"/>
    </location>
</feature>
<feature type="compositionally biased region" description="Basic and acidic residues" evidence="1">
    <location>
        <begin position="62"/>
        <end position="77"/>
    </location>
</feature>
<dbReference type="InterPro" id="IPR010982">
    <property type="entry name" value="Lambda_DNA-bd_dom_sf"/>
</dbReference>
<protein>
    <submittedName>
        <fullName evidence="2">LacI family transcriptional regulator</fullName>
    </submittedName>
</protein>
<evidence type="ECO:0000313" key="2">
    <source>
        <dbReference type="EMBL" id="QDB80093.1"/>
    </source>
</evidence>
<sequence>MTRTATTACPARSSPGPPRSSTTRCAASSRRTAVASPTIVEVAEALGVSPSTVSRAFNRPAAARDRGPGARGGRRDGLVPNRLARA</sequence>
<feature type="compositionally biased region" description="Low complexity" evidence="1">
    <location>
        <begin position="8"/>
        <end position="32"/>
    </location>
</feature>
<name>A0ABX5VRI3_9MICO</name>
<accession>A0ABX5VRI3</accession>
<organism evidence="2 3">
    <name type="scientific">Georgenia wutianyii</name>
    <dbReference type="NCBI Taxonomy" id="2585135"/>
    <lineage>
        <taxon>Bacteria</taxon>
        <taxon>Bacillati</taxon>
        <taxon>Actinomycetota</taxon>
        <taxon>Actinomycetes</taxon>
        <taxon>Micrococcales</taxon>
        <taxon>Bogoriellaceae</taxon>
        <taxon>Georgenia</taxon>
    </lineage>
</organism>
<proteinExistence type="predicted"/>
<dbReference type="Gene3D" id="1.10.260.40">
    <property type="entry name" value="lambda repressor-like DNA-binding domains"/>
    <property type="match status" value="1"/>
</dbReference>
<dbReference type="EMBL" id="CP040899">
    <property type="protein sequence ID" value="QDB80093.1"/>
    <property type="molecule type" value="Genomic_DNA"/>
</dbReference>